<organism evidence="2 3">
    <name type="scientific">Micromonospora cremea</name>
    <dbReference type="NCBI Taxonomy" id="709881"/>
    <lineage>
        <taxon>Bacteria</taxon>
        <taxon>Bacillati</taxon>
        <taxon>Actinomycetota</taxon>
        <taxon>Actinomycetes</taxon>
        <taxon>Micromonosporales</taxon>
        <taxon>Micromonosporaceae</taxon>
        <taxon>Micromonospora</taxon>
    </lineage>
</organism>
<feature type="region of interest" description="Disordered" evidence="1">
    <location>
        <begin position="86"/>
        <end position="115"/>
    </location>
</feature>
<reference evidence="3" key="1">
    <citation type="submission" date="2016-12" db="EMBL/GenBank/DDBJ databases">
        <authorList>
            <person name="Varghese N."/>
            <person name="Submissions S."/>
        </authorList>
    </citation>
    <scope>NUCLEOTIDE SEQUENCE [LARGE SCALE GENOMIC DNA]</scope>
    <source>
        <strain evidence="3">DSM 45599</strain>
    </source>
</reference>
<name>A0A1N6AP58_9ACTN</name>
<proteinExistence type="predicted"/>
<dbReference type="AlphaFoldDB" id="A0A1N6AP58"/>
<dbReference type="RefSeq" id="WP_143728549.1">
    <property type="nucleotide sequence ID" value="NZ_FSQT01000002.1"/>
</dbReference>
<protein>
    <submittedName>
        <fullName evidence="2">Uncharacterized protein</fullName>
    </submittedName>
</protein>
<accession>A0A1N6AP58</accession>
<sequence>MRDQKESRRFGARASVLVLGLVAAGAVVTPASPASAAVPGLVRISATSVTNSADFHSATATCPVGKVLTGTGYELNGVTGEGVVETYAPTAARPPRRRPSPWAPTRRRRSPAAGR</sequence>
<dbReference type="STRING" id="709881.SAMN04489832_5865"/>
<evidence type="ECO:0000256" key="1">
    <source>
        <dbReference type="SAM" id="MobiDB-lite"/>
    </source>
</evidence>
<dbReference type="OrthoDB" id="3544312at2"/>
<dbReference type="Proteomes" id="UP000185124">
    <property type="component" value="Unassembled WGS sequence"/>
</dbReference>
<keyword evidence="3" id="KW-1185">Reference proteome</keyword>
<evidence type="ECO:0000313" key="2">
    <source>
        <dbReference type="EMBL" id="SIN35782.1"/>
    </source>
</evidence>
<gene>
    <name evidence="2" type="ORF">SAMN04489832_5865</name>
</gene>
<dbReference type="EMBL" id="FSQT01000002">
    <property type="protein sequence ID" value="SIN35782.1"/>
    <property type="molecule type" value="Genomic_DNA"/>
</dbReference>
<feature type="compositionally biased region" description="Basic residues" evidence="1">
    <location>
        <begin position="94"/>
        <end position="115"/>
    </location>
</feature>
<evidence type="ECO:0000313" key="3">
    <source>
        <dbReference type="Proteomes" id="UP000185124"/>
    </source>
</evidence>